<keyword evidence="3" id="KW-1185">Reference proteome</keyword>
<dbReference type="PANTHER" id="PTHR13696">
    <property type="entry name" value="P-LOOP CONTAINING NUCLEOSIDE TRIPHOSPHATE HYDROLASE"/>
    <property type="match status" value="1"/>
</dbReference>
<dbReference type="STRING" id="937775.Metlim_1833"/>
<organism evidence="2 3">
    <name type="scientific">Methanoplanus limicola DSM 2279</name>
    <dbReference type="NCBI Taxonomy" id="937775"/>
    <lineage>
        <taxon>Archaea</taxon>
        <taxon>Methanobacteriati</taxon>
        <taxon>Methanobacteriota</taxon>
        <taxon>Stenosarchaea group</taxon>
        <taxon>Methanomicrobia</taxon>
        <taxon>Methanomicrobiales</taxon>
        <taxon>Methanomicrobiaceae</taxon>
        <taxon>Methanoplanus</taxon>
    </lineage>
</organism>
<dbReference type="InterPro" id="IPR025669">
    <property type="entry name" value="AAA_dom"/>
</dbReference>
<dbReference type="PRINTS" id="PR00091">
    <property type="entry name" value="NITROGNASEII"/>
</dbReference>
<dbReference type="Pfam" id="PF13614">
    <property type="entry name" value="AAA_31"/>
    <property type="match status" value="1"/>
</dbReference>
<sequence>MSVITFVHHKGGTGKTTSCLNIGGFLQKSGEKVLIIDCDPQANATIGLGINPDEQDINMYDVFMNVFEGFPDVTIKDVIKETKSGIFLAPSSLDLVGVEPYLYNIEDRSFVLKEALNSLPDEYDHILIDTPPSMGQFVLNGLIAADRIIITLDSSFFAGYGVESLTTIFSDIEESIGKKRSADMAIITKTGELQEVKAPVNEMIESFRRLLSGKKEKFDENTLLDEIESDLRINVKEICTVPYDFKIIYSQKENMPISHINPESRAAKSYKEISDIVRNW</sequence>
<protein>
    <submittedName>
        <fullName evidence="2">Cobyrinic acid ac-diamide synthase</fullName>
    </submittedName>
</protein>
<name>H1YXT5_9EURY</name>
<dbReference type="InterPro" id="IPR027417">
    <property type="entry name" value="P-loop_NTPase"/>
</dbReference>
<dbReference type="AlphaFoldDB" id="H1YXT5"/>
<evidence type="ECO:0000313" key="2">
    <source>
        <dbReference type="EMBL" id="EHQ35934.1"/>
    </source>
</evidence>
<evidence type="ECO:0000313" key="3">
    <source>
        <dbReference type="Proteomes" id="UP000005741"/>
    </source>
</evidence>
<dbReference type="InParanoid" id="H1YXT5"/>
<dbReference type="SUPFAM" id="SSF52540">
    <property type="entry name" value="P-loop containing nucleoside triphosphate hydrolases"/>
    <property type="match status" value="1"/>
</dbReference>
<dbReference type="CDD" id="cd02042">
    <property type="entry name" value="ParAB_family"/>
    <property type="match status" value="1"/>
</dbReference>
<gene>
    <name evidence="2" type="ORF">Metlim_1833</name>
</gene>
<reference evidence="2 3" key="1">
    <citation type="submission" date="2011-10" db="EMBL/GenBank/DDBJ databases">
        <title>The Improved High-Quality Draft genome of Methanoplanus limicola DSM 2279.</title>
        <authorList>
            <consortium name="US DOE Joint Genome Institute (JGI-PGF)"/>
            <person name="Lucas S."/>
            <person name="Copeland A."/>
            <person name="Lapidus A."/>
            <person name="Glavina del Rio T."/>
            <person name="Dalin E."/>
            <person name="Tice H."/>
            <person name="Bruce D."/>
            <person name="Goodwin L."/>
            <person name="Pitluck S."/>
            <person name="Peters L."/>
            <person name="Mikhailova N."/>
            <person name="Lu M."/>
            <person name="Kyrpides N."/>
            <person name="Mavromatis K."/>
            <person name="Ivanova N."/>
            <person name="Markowitz V."/>
            <person name="Cheng J.-F."/>
            <person name="Hugenholtz P."/>
            <person name="Woyke T."/>
            <person name="Wu D."/>
            <person name="Wirth R."/>
            <person name="Brambilla E.-M."/>
            <person name="Klenk H.-P."/>
            <person name="Eisen J.A."/>
        </authorList>
    </citation>
    <scope>NUCLEOTIDE SEQUENCE [LARGE SCALE GENOMIC DNA]</scope>
    <source>
        <strain evidence="2 3">DSM 2279</strain>
    </source>
</reference>
<dbReference type="Proteomes" id="UP000005741">
    <property type="component" value="Chromosome"/>
</dbReference>
<dbReference type="OrthoDB" id="36110at2157"/>
<proteinExistence type="predicted"/>
<dbReference type="InterPro" id="IPR050678">
    <property type="entry name" value="DNA_Partitioning_ATPase"/>
</dbReference>
<evidence type="ECO:0000259" key="1">
    <source>
        <dbReference type="Pfam" id="PF13614"/>
    </source>
</evidence>
<accession>H1YXT5</accession>
<dbReference type="EMBL" id="CM001436">
    <property type="protein sequence ID" value="EHQ35934.1"/>
    <property type="molecule type" value="Genomic_DNA"/>
</dbReference>
<feature type="domain" description="AAA" evidence="1">
    <location>
        <begin position="1"/>
        <end position="176"/>
    </location>
</feature>
<dbReference type="PANTHER" id="PTHR13696:SF99">
    <property type="entry name" value="COBYRINIC ACID AC-DIAMIDE SYNTHASE"/>
    <property type="match status" value="1"/>
</dbReference>
<dbReference type="HOGENOM" id="CLU_037612_1_3_2"/>
<dbReference type="Gene3D" id="3.40.50.300">
    <property type="entry name" value="P-loop containing nucleotide triphosphate hydrolases"/>
    <property type="match status" value="1"/>
</dbReference>